<dbReference type="OrthoDB" id="3776971at2"/>
<dbReference type="NCBIfam" id="NF037962">
    <property type="entry name" value="arsenic_eff"/>
    <property type="match status" value="2"/>
</dbReference>
<gene>
    <name evidence="2" type="ORF">F1188_12245</name>
</gene>
<dbReference type="AlphaFoldDB" id="A0A5M6IAN1"/>
<dbReference type="Proteomes" id="UP000324065">
    <property type="component" value="Unassembled WGS sequence"/>
</dbReference>
<evidence type="ECO:0008006" key="4">
    <source>
        <dbReference type="Google" id="ProtNLM"/>
    </source>
</evidence>
<keyword evidence="1" id="KW-1133">Transmembrane helix</keyword>
<sequence length="423" mass="42545">MAVDTLLILQVTLNNGVPTMTAWIAAAGRRVSTLPQGGAGPQSRLSPIAQRALVPAGLVAAALAVPGGAGILLQALSDAYLSVAVFVAGTLMLVGVAERGLGTELGTLLRRNARWQVPIASLLGAFPGCGGAIVALTQYTRGHLSFGGVVATLTATMGDAMFLLLARAPEVAALVLVVGMVVGVLSGWIIDAVHGQGFMRPRTPTGSAEPMDCAAGGDRSDTATVAGVGTVARVIERAWLWILAPGVVIGLALSFQMDPDAWVEPALGVAPVFALGVVGAVGALALWVLRGRGDVETDGGASAVVDTTSFVTTWVIVAFAGFELAVSGFNLDLAAWFAAAAPIVPLVGVLIGLIPGCGPQILVTSLYLAGAVPLSAQLGNAISNDGDALFPAIAVAPKAAAVATLYSAIPAVIVAYGCYMIVG</sequence>
<feature type="transmembrane region" description="Helical" evidence="1">
    <location>
        <begin position="399"/>
        <end position="422"/>
    </location>
</feature>
<reference evidence="2 3" key="1">
    <citation type="submission" date="2019-09" db="EMBL/GenBank/DDBJ databases">
        <title>Genome sequence of Roseospira marina, one of the more divergent members of the non-sulfur purple photosynthetic bacterial family, the Rhodospirillaceae.</title>
        <authorList>
            <person name="Meyer T."/>
            <person name="Kyndt J."/>
        </authorList>
    </citation>
    <scope>NUCLEOTIDE SEQUENCE [LARGE SCALE GENOMIC DNA]</scope>
    <source>
        <strain evidence="2 3">DSM 15113</strain>
    </source>
</reference>
<protein>
    <recommendedName>
        <fullName evidence="4">Manganese transporter</fullName>
    </recommendedName>
</protein>
<feature type="transmembrane region" description="Helical" evidence="1">
    <location>
        <begin position="171"/>
        <end position="190"/>
    </location>
</feature>
<feature type="transmembrane region" description="Helical" evidence="1">
    <location>
        <begin position="334"/>
        <end position="354"/>
    </location>
</feature>
<evidence type="ECO:0000313" key="3">
    <source>
        <dbReference type="Proteomes" id="UP000324065"/>
    </source>
</evidence>
<feature type="transmembrane region" description="Helical" evidence="1">
    <location>
        <begin position="52"/>
        <end position="72"/>
    </location>
</feature>
<feature type="transmembrane region" description="Helical" evidence="1">
    <location>
        <begin position="269"/>
        <end position="289"/>
    </location>
</feature>
<proteinExistence type="predicted"/>
<feature type="transmembrane region" description="Helical" evidence="1">
    <location>
        <begin position="144"/>
        <end position="165"/>
    </location>
</feature>
<feature type="transmembrane region" description="Helical" evidence="1">
    <location>
        <begin position="238"/>
        <end position="257"/>
    </location>
</feature>
<feature type="transmembrane region" description="Helical" evidence="1">
    <location>
        <begin position="361"/>
        <end position="379"/>
    </location>
</feature>
<keyword evidence="1" id="KW-0812">Transmembrane</keyword>
<organism evidence="2 3">
    <name type="scientific">Roseospira marina</name>
    <dbReference type="NCBI Taxonomy" id="140057"/>
    <lineage>
        <taxon>Bacteria</taxon>
        <taxon>Pseudomonadati</taxon>
        <taxon>Pseudomonadota</taxon>
        <taxon>Alphaproteobacteria</taxon>
        <taxon>Rhodospirillales</taxon>
        <taxon>Rhodospirillaceae</taxon>
        <taxon>Roseospira</taxon>
    </lineage>
</organism>
<dbReference type="InterPro" id="IPR021552">
    <property type="entry name" value="ArsP_2"/>
</dbReference>
<keyword evidence="1" id="KW-0472">Membrane</keyword>
<feature type="transmembrane region" description="Helical" evidence="1">
    <location>
        <begin position="79"/>
        <end position="97"/>
    </location>
</feature>
<evidence type="ECO:0000256" key="1">
    <source>
        <dbReference type="SAM" id="Phobius"/>
    </source>
</evidence>
<feature type="transmembrane region" description="Helical" evidence="1">
    <location>
        <begin position="117"/>
        <end position="137"/>
    </location>
</feature>
<dbReference type="EMBL" id="VWPJ01000010">
    <property type="protein sequence ID" value="KAA5605324.1"/>
    <property type="molecule type" value="Genomic_DNA"/>
</dbReference>
<comment type="caution">
    <text evidence="2">The sequence shown here is derived from an EMBL/GenBank/DDBJ whole genome shotgun (WGS) entry which is preliminary data.</text>
</comment>
<evidence type="ECO:0000313" key="2">
    <source>
        <dbReference type="EMBL" id="KAA5605324.1"/>
    </source>
</evidence>
<dbReference type="Pfam" id="PF11449">
    <property type="entry name" value="ArsP_2"/>
    <property type="match status" value="1"/>
</dbReference>
<feature type="transmembrane region" description="Helical" evidence="1">
    <location>
        <begin position="301"/>
        <end position="322"/>
    </location>
</feature>
<name>A0A5M6IAN1_9PROT</name>
<accession>A0A5M6IAN1</accession>
<keyword evidence="3" id="KW-1185">Reference proteome</keyword>